<name>A0A1E5CBF9_9GAMM</name>
<feature type="transmembrane region" description="Helical" evidence="5">
    <location>
        <begin position="188"/>
        <end position="209"/>
    </location>
</feature>
<keyword evidence="2 5" id="KW-0812">Transmembrane</keyword>
<accession>A0A1E5CBF9</accession>
<sequence length="236" mass="24917">MSCEYAKERNLLKFSSFACFCFAALGVGIGLWAGSMAIVFDGAYSLVSLFLSLMALGATVYISNGTAKNGKSGQCVSAQKAAVIESLVVLIKGLAVSVVCVVSFASAFEAMFNGGREVNAGFALIFGVVNLVGCMLCYQFVKKNAGKQPSTILKAEASQWLMDTVISAAVLVGFIVAAGLMEAGMSEYAIYADPIMVILASVYFATVPVKMVGDSTKRLWSIYQQQDSVSGHRVLA</sequence>
<feature type="transmembrane region" description="Helical" evidence="5">
    <location>
        <begin position="44"/>
        <end position="62"/>
    </location>
</feature>
<evidence type="ECO:0000256" key="4">
    <source>
        <dbReference type="ARBA" id="ARBA00023136"/>
    </source>
</evidence>
<protein>
    <submittedName>
        <fullName evidence="7">Cobalt-zinc-cadmium resistance protein</fullName>
    </submittedName>
</protein>
<reference evidence="7 8" key="1">
    <citation type="journal article" date="2012" name="Science">
        <title>Ecological populations of bacteria act as socially cohesive units of antibiotic production and resistance.</title>
        <authorList>
            <person name="Cordero O.X."/>
            <person name="Wildschutte H."/>
            <person name="Kirkup B."/>
            <person name="Proehl S."/>
            <person name="Ngo L."/>
            <person name="Hussain F."/>
            <person name="Le Roux F."/>
            <person name="Mincer T."/>
            <person name="Polz M.F."/>
        </authorList>
    </citation>
    <scope>NUCLEOTIDE SEQUENCE [LARGE SCALE GENOMIC DNA]</scope>
    <source>
        <strain evidence="7 8">FF-454</strain>
    </source>
</reference>
<evidence type="ECO:0000256" key="2">
    <source>
        <dbReference type="ARBA" id="ARBA00022692"/>
    </source>
</evidence>
<dbReference type="GO" id="GO:0006829">
    <property type="term" value="P:zinc ion transport"/>
    <property type="evidence" value="ECO:0007669"/>
    <property type="project" value="UniProtKB-KW"/>
</dbReference>
<evidence type="ECO:0000259" key="6">
    <source>
        <dbReference type="Pfam" id="PF01545"/>
    </source>
</evidence>
<evidence type="ECO:0000256" key="1">
    <source>
        <dbReference type="ARBA" id="ARBA00004141"/>
    </source>
</evidence>
<evidence type="ECO:0000256" key="5">
    <source>
        <dbReference type="SAM" id="Phobius"/>
    </source>
</evidence>
<keyword evidence="3 5" id="KW-1133">Transmembrane helix</keyword>
<evidence type="ECO:0000256" key="3">
    <source>
        <dbReference type="ARBA" id="ARBA00022989"/>
    </source>
</evidence>
<dbReference type="InterPro" id="IPR027469">
    <property type="entry name" value="Cation_efflux_TMD_sf"/>
</dbReference>
<evidence type="ECO:0000313" key="7">
    <source>
        <dbReference type="EMBL" id="OEE62841.1"/>
    </source>
</evidence>
<feature type="transmembrane region" description="Helical" evidence="5">
    <location>
        <begin position="12"/>
        <end position="32"/>
    </location>
</feature>
<dbReference type="AlphaFoldDB" id="A0A1E5CBF9"/>
<dbReference type="GO" id="GO:0008324">
    <property type="term" value="F:monoatomic cation transmembrane transporter activity"/>
    <property type="evidence" value="ECO:0007669"/>
    <property type="project" value="InterPro"/>
</dbReference>
<dbReference type="RefSeq" id="WP_029486187.1">
    <property type="nucleotide sequence ID" value="NZ_AJWN02000032.1"/>
</dbReference>
<dbReference type="EMBL" id="AJWN02000032">
    <property type="protein sequence ID" value="OEE62841.1"/>
    <property type="molecule type" value="Genomic_DNA"/>
</dbReference>
<dbReference type="Pfam" id="PF01545">
    <property type="entry name" value="Cation_efflux"/>
    <property type="match status" value="1"/>
</dbReference>
<evidence type="ECO:0000313" key="8">
    <source>
        <dbReference type="Proteomes" id="UP000095039"/>
    </source>
</evidence>
<proteinExistence type="predicted"/>
<feature type="transmembrane region" description="Helical" evidence="5">
    <location>
        <begin position="161"/>
        <end position="182"/>
    </location>
</feature>
<keyword evidence="4 5" id="KW-0472">Membrane</keyword>
<feature type="transmembrane region" description="Helical" evidence="5">
    <location>
        <begin position="83"/>
        <end position="108"/>
    </location>
</feature>
<dbReference type="GO" id="GO:0016020">
    <property type="term" value="C:membrane"/>
    <property type="evidence" value="ECO:0007669"/>
    <property type="project" value="UniProtKB-SubCell"/>
</dbReference>
<dbReference type="InterPro" id="IPR058533">
    <property type="entry name" value="Cation_efflux_TM"/>
</dbReference>
<dbReference type="Gene3D" id="1.20.1510.10">
    <property type="entry name" value="Cation efflux protein transmembrane domain"/>
    <property type="match status" value="1"/>
</dbReference>
<dbReference type="Proteomes" id="UP000095039">
    <property type="component" value="Unassembled WGS sequence"/>
</dbReference>
<comment type="subcellular location">
    <subcellularLocation>
        <location evidence="1">Membrane</location>
        <topology evidence="1">Multi-pass membrane protein</topology>
    </subcellularLocation>
</comment>
<feature type="domain" description="Cation efflux protein transmembrane" evidence="6">
    <location>
        <begin position="13"/>
        <end position="219"/>
    </location>
</feature>
<comment type="caution">
    <text evidence="7">The sequence shown here is derived from an EMBL/GenBank/DDBJ whole genome shotgun (WGS) entry which is preliminary data.</text>
</comment>
<feature type="transmembrane region" description="Helical" evidence="5">
    <location>
        <begin position="120"/>
        <end position="141"/>
    </location>
</feature>
<keyword evidence="8" id="KW-1185">Reference proteome</keyword>
<dbReference type="SUPFAM" id="SSF161111">
    <property type="entry name" value="Cation efflux protein transmembrane domain-like"/>
    <property type="match status" value="1"/>
</dbReference>
<organism evidence="7 8">
    <name type="scientific">Enterovibrio norvegicus FF-454</name>
    <dbReference type="NCBI Taxonomy" id="1185651"/>
    <lineage>
        <taxon>Bacteria</taxon>
        <taxon>Pseudomonadati</taxon>
        <taxon>Pseudomonadota</taxon>
        <taxon>Gammaproteobacteria</taxon>
        <taxon>Vibrionales</taxon>
        <taxon>Vibrionaceae</taxon>
        <taxon>Enterovibrio</taxon>
    </lineage>
</organism>
<gene>
    <name evidence="7" type="ORF">A1OK_19865</name>
</gene>